<evidence type="ECO:0000313" key="1">
    <source>
        <dbReference type="EMBL" id="TWJ08210.1"/>
    </source>
</evidence>
<comment type="caution">
    <text evidence="1">The sequence shown here is derived from an EMBL/GenBank/DDBJ whole genome shotgun (WGS) entry which is preliminary data.</text>
</comment>
<keyword evidence="2" id="KW-1185">Reference proteome</keyword>
<dbReference type="RefSeq" id="WP_147142510.1">
    <property type="nucleotide sequence ID" value="NZ_BAABIJ010000004.1"/>
</dbReference>
<reference evidence="1 2" key="1">
    <citation type="journal article" date="2013" name="Stand. Genomic Sci.">
        <title>Genomic Encyclopedia of Type Strains, Phase I: The one thousand microbial genomes (KMG-I) project.</title>
        <authorList>
            <person name="Kyrpides N.C."/>
            <person name="Woyke T."/>
            <person name="Eisen J.A."/>
            <person name="Garrity G."/>
            <person name="Lilburn T.G."/>
            <person name="Beck B.J."/>
            <person name="Whitman W.B."/>
            <person name="Hugenholtz P."/>
            <person name="Klenk H.P."/>
        </authorList>
    </citation>
    <scope>NUCLEOTIDE SEQUENCE [LARGE SCALE GENOMIC DNA]</scope>
    <source>
        <strain evidence="1 2">DSM 45044</strain>
    </source>
</reference>
<sequence length="172" mass="19123">MRANDGFHRWVGLDRLVAARDRHVSPWYRRVLESGWVCVDGAWLLRTFHTGYHGDRDRFADRTAYEAAVNGRGVPDTDLSAGHAVRYRELFIRGHTFARRALRLLADKPGRPPGEAIVSVSPTADGDTVTGAVTFVIRRSDEPPYIVDLRRSAGTVVAILDIEDCGLPGEAR</sequence>
<evidence type="ECO:0000313" key="2">
    <source>
        <dbReference type="Proteomes" id="UP000321617"/>
    </source>
</evidence>
<accession>A0A562URG1</accession>
<gene>
    <name evidence="1" type="ORF">LX16_4431</name>
</gene>
<name>A0A562URG1_9ACTN</name>
<organism evidence="1 2">
    <name type="scientific">Stackebrandtia albiflava</name>
    <dbReference type="NCBI Taxonomy" id="406432"/>
    <lineage>
        <taxon>Bacteria</taxon>
        <taxon>Bacillati</taxon>
        <taxon>Actinomycetota</taxon>
        <taxon>Actinomycetes</taxon>
        <taxon>Glycomycetales</taxon>
        <taxon>Glycomycetaceae</taxon>
        <taxon>Stackebrandtia</taxon>
    </lineage>
</organism>
<proteinExistence type="predicted"/>
<dbReference type="OrthoDB" id="3472365at2"/>
<dbReference type="Proteomes" id="UP000321617">
    <property type="component" value="Unassembled WGS sequence"/>
</dbReference>
<protein>
    <submittedName>
        <fullName evidence="1">Uncharacterized protein</fullName>
    </submittedName>
</protein>
<dbReference type="EMBL" id="VLLL01000008">
    <property type="protein sequence ID" value="TWJ08210.1"/>
    <property type="molecule type" value="Genomic_DNA"/>
</dbReference>
<dbReference type="AlphaFoldDB" id="A0A562URG1"/>